<dbReference type="GO" id="GO:0005737">
    <property type="term" value="C:cytoplasm"/>
    <property type="evidence" value="ECO:0007669"/>
    <property type="project" value="TreeGrafter"/>
</dbReference>
<dbReference type="Proteomes" id="UP000036947">
    <property type="component" value="Unassembled WGS sequence"/>
</dbReference>
<accession>A0A0L0MXX2</accession>
<sequence>MKLSLPILLGLASTALARWAEADGKEIQYSTVEGYFLQDEPDTNSDTFDYAAQNFRLLNRTYPTDHNFDPRGSKTQWERFARWVDYLNARCRRSESVRYKLLVMGRHGQGWHNAAESFYGTPAWNCYWAELDGNGTAVWADALLTAQGVQEAQKANAYFKTRFEQHGMPFFESYYSSPLSRCLQTANTTFAAGIDLPASRPFAPTIKELFRESISIHTCDRRSTKTHIHDFVPNFAFERGFTEDDELWRGDCGQGETDAHQLARAKAALDEVFASDDGTWLSVTSHSGMIGSLLTALGHRDFGLSTGQIIPVLVRAEAVAKPPPPTTTAAGFTSEATCEAPPVTSVATGCVCSTATPLMAMRL</sequence>
<dbReference type="PANTHER" id="PTHR48100">
    <property type="entry name" value="BROAD-SPECIFICITY PHOSPHATASE YOR283W-RELATED"/>
    <property type="match status" value="1"/>
</dbReference>
<proteinExistence type="predicted"/>
<dbReference type="AlphaFoldDB" id="A0A0L0MXX2"/>
<reference evidence="2 3" key="1">
    <citation type="journal article" date="2015" name="BMC Genomics">
        <title>The genome of the truffle-parasite Tolypocladium ophioglossoides and the evolution of antifungal peptaibiotics.</title>
        <authorList>
            <person name="Quandt C.A."/>
            <person name="Bushley K.E."/>
            <person name="Spatafora J.W."/>
        </authorList>
    </citation>
    <scope>NUCLEOTIDE SEQUENCE [LARGE SCALE GENOMIC DNA]</scope>
    <source>
        <strain evidence="2 3">CBS 100239</strain>
    </source>
</reference>
<keyword evidence="1" id="KW-0732">Signal</keyword>
<evidence type="ECO:0000256" key="1">
    <source>
        <dbReference type="SAM" id="SignalP"/>
    </source>
</evidence>
<dbReference type="InterPro" id="IPR050275">
    <property type="entry name" value="PGM_Phosphatase"/>
</dbReference>
<dbReference type="SMART" id="SM00855">
    <property type="entry name" value="PGAM"/>
    <property type="match status" value="1"/>
</dbReference>
<gene>
    <name evidence="2" type="ORF">TOPH_08752</name>
</gene>
<dbReference type="GO" id="GO:0016791">
    <property type="term" value="F:phosphatase activity"/>
    <property type="evidence" value="ECO:0007669"/>
    <property type="project" value="TreeGrafter"/>
</dbReference>
<name>A0A0L0MXX2_TOLOC</name>
<dbReference type="Gene3D" id="3.40.50.1240">
    <property type="entry name" value="Phosphoglycerate mutase-like"/>
    <property type="match status" value="1"/>
</dbReference>
<dbReference type="EMBL" id="LFRF01000052">
    <property type="protein sequence ID" value="KND86644.1"/>
    <property type="molecule type" value="Genomic_DNA"/>
</dbReference>
<dbReference type="SUPFAM" id="SSF53254">
    <property type="entry name" value="Phosphoglycerate mutase-like"/>
    <property type="match status" value="1"/>
</dbReference>
<dbReference type="Pfam" id="PF00300">
    <property type="entry name" value="His_Phos_1"/>
    <property type="match status" value="1"/>
</dbReference>
<evidence type="ECO:0000313" key="2">
    <source>
        <dbReference type="EMBL" id="KND86644.1"/>
    </source>
</evidence>
<feature type="chain" id="PRO_5005544655" evidence="1">
    <location>
        <begin position="18"/>
        <end position="363"/>
    </location>
</feature>
<organism evidence="2 3">
    <name type="scientific">Tolypocladium ophioglossoides (strain CBS 100239)</name>
    <name type="common">Snaketongue truffleclub</name>
    <name type="synonym">Elaphocordyceps ophioglossoides</name>
    <dbReference type="NCBI Taxonomy" id="1163406"/>
    <lineage>
        <taxon>Eukaryota</taxon>
        <taxon>Fungi</taxon>
        <taxon>Dikarya</taxon>
        <taxon>Ascomycota</taxon>
        <taxon>Pezizomycotina</taxon>
        <taxon>Sordariomycetes</taxon>
        <taxon>Hypocreomycetidae</taxon>
        <taxon>Hypocreales</taxon>
        <taxon>Ophiocordycipitaceae</taxon>
        <taxon>Tolypocladium</taxon>
    </lineage>
</organism>
<dbReference type="OrthoDB" id="496981at2759"/>
<comment type="caution">
    <text evidence="2">The sequence shown here is derived from an EMBL/GenBank/DDBJ whole genome shotgun (WGS) entry which is preliminary data.</text>
</comment>
<protein>
    <submittedName>
        <fullName evidence="2">Phosphomutase-like protein 3</fullName>
    </submittedName>
</protein>
<dbReference type="InterPro" id="IPR013078">
    <property type="entry name" value="His_Pase_superF_clade-1"/>
</dbReference>
<feature type="signal peptide" evidence="1">
    <location>
        <begin position="1"/>
        <end position="17"/>
    </location>
</feature>
<keyword evidence="3" id="KW-1185">Reference proteome</keyword>
<dbReference type="CDD" id="cd07067">
    <property type="entry name" value="HP_PGM_like"/>
    <property type="match status" value="1"/>
</dbReference>
<dbReference type="PANTHER" id="PTHR48100:SF32">
    <property type="entry name" value="ANCHORED PROTEIN, PUTATIVE (AFU_ORTHOLOGUE AFUA_1G10590)-RELATED"/>
    <property type="match status" value="1"/>
</dbReference>
<dbReference type="InterPro" id="IPR029033">
    <property type="entry name" value="His_PPase_superfam"/>
</dbReference>
<evidence type="ECO:0000313" key="3">
    <source>
        <dbReference type="Proteomes" id="UP000036947"/>
    </source>
</evidence>